<name>A0ABQ4CET1_9ACTN</name>
<sequence>MTRFAPSSVWNFGTTIEGEVPFGIWAAQRTVRMHTEIAPPVALPLDRVYGVEPERAAGQCKACPDDDDAVCVAFRCAIRTLLDYGGIPYLYRFA</sequence>
<evidence type="ECO:0000313" key="2">
    <source>
        <dbReference type="Proteomes" id="UP000624325"/>
    </source>
</evidence>
<comment type="caution">
    <text evidence="1">The sequence shown here is derived from an EMBL/GenBank/DDBJ whole genome shotgun (WGS) entry which is preliminary data.</text>
</comment>
<dbReference type="Proteomes" id="UP000624325">
    <property type="component" value="Unassembled WGS sequence"/>
</dbReference>
<protein>
    <submittedName>
        <fullName evidence="1">Uncharacterized protein</fullName>
    </submittedName>
</protein>
<accession>A0ABQ4CET1</accession>
<evidence type="ECO:0000313" key="1">
    <source>
        <dbReference type="EMBL" id="GIF61274.1"/>
    </source>
</evidence>
<proteinExistence type="predicted"/>
<reference evidence="1 2" key="1">
    <citation type="submission" date="2021-01" db="EMBL/GenBank/DDBJ databases">
        <title>Whole genome shotgun sequence of Asanoa iriomotensis NBRC 100142.</title>
        <authorList>
            <person name="Komaki H."/>
            <person name="Tamura T."/>
        </authorList>
    </citation>
    <scope>NUCLEOTIDE SEQUENCE [LARGE SCALE GENOMIC DNA]</scope>
    <source>
        <strain evidence="1 2">NBRC 100142</strain>
    </source>
</reference>
<organism evidence="1 2">
    <name type="scientific">Asanoa iriomotensis</name>
    <dbReference type="NCBI Taxonomy" id="234613"/>
    <lineage>
        <taxon>Bacteria</taxon>
        <taxon>Bacillati</taxon>
        <taxon>Actinomycetota</taxon>
        <taxon>Actinomycetes</taxon>
        <taxon>Micromonosporales</taxon>
        <taxon>Micromonosporaceae</taxon>
        <taxon>Asanoa</taxon>
    </lineage>
</organism>
<dbReference type="EMBL" id="BONC01000097">
    <property type="protein sequence ID" value="GIF61274.1"/>
    <property type="molecule type" value="Genomic_DNA"/>
</dbReference>
<gene>
    <name evidence="1" type="ORF">Air01nite_73690</name>
</gene>
<keyword evidence="2" id="KW-1185">Reference proteome</keyword>
<dbReference type="RefSeq" id="WP_203708092.1">
    <property type="nucleotide sequence ID" value="NZ_BAAALU010000001.1"/>
</dbReference>